<gene>
    <name evidence="9" type="ORF">E1757_33670</name>
</gene>
<dbReference type="Proteomes" id="UP000295636">
    <property type="component" value="Unassembled WGS sequence"/>
</dbReference>
<dbReference type="OrthoDB" id="5174895at2"/>
<dbReference type="CDD" id="cd06261">
    <property type="entry name" value="TM_PBP2"/>
    <property type="match status" value="1"/>
</dbReference>
<dbReference type="AlphaFoldDB" id="A0A4R5K810"/>
<evidence type="ECO:0000256" key="7">
    <source>
        <dbReference type="RuleBase" id="RU363032"/>
    </source>
</evidence>
<comment type="caution">
    <text evidence="9">The sequence shown here is derived from an EMBL/GenBank/DDBJ whole genome shotgun (WGS) entry which is preliminary data.</text>
</comment>
<dbReference type="InterPro" id="IPR000515">
    <property type="entry name" value="MetI-like"/>
</dbReference>
<dbReference type="PROSITE" id="PS50928">
    <property type="entry name" value="ABC_TM1"/>
    <property type="match status" value="1"/>
</dbReference>
<feature type="transmembrane region" description="Helical" evidence="7">
    <location>
        <begin position="183"/>
        <end position="206"/>
    </location>
</feature>
<evidence type="ECO:0000256" key="6">
    <source>
        <dbReference type="ARBA" id="ARBA00023136"/>
    </source>
</evidence>
<evidence type="ECO:0000256" key="4">
    <source>
        <dbReference type="ARBA" id="ARBA00022692"/>
    </source>
</evidence>
<dbReference type="GO" id="GO:0005886">
    <property type="term" value="C:plasma membrane"/>
    <property type="evidence" value="ECO:0007669"/>
    <property type="project" value="UniProtKB-SubCell"/>
</dbReference>
<keyword evidence="3" id="KW-1003">Cell membrane</keyword>
<evidence type="ECO:0000313" key="10">
    <source>
        <dbReference type="Proteomes" id="UP000295636"/>
    </source>
</evidence>
<accession>A0A4R5K810</accession>
<evidence type="ECO:0000259" key="8">
    <source>
        <dbReference type="PROSITE" id="PS50928"/>
    </source>
</evidence>
<feature type="transmembrane region" description="Helical" evidence="7">
    <location>
        <begin position="88"/>
        <end position="111"/>
    </location>
</feature>
<keyword evidence="10" id="KW-1185">Reference proteome</keyword>
<evidence type="ECO:0000256" key="2">
    <source>
        <dbReference type="ARBA" id="ARBA00022448"/>
    </source>
</evidence>
<feature type="domain" description="ABC transmembrane type-1" evidence="8">
    <location>
        <begin position="89"/>
        <end position="310"/>
    </location>
</feature>
<sequence length="321" mass="36841">MEHEFANKQPQSLKRKHQSRTFTSFVDRNISYILVLPVLLCITVVILYPSIRTILMSFYRVELLKPEQPFIGLDNYINIIKDPGLLKIIYNTIFFSVASLLLATIVALYSAQLLNKPYWGRGLYRTLLLIPWVTPPVVMGAVWKVLYSENFSPLNGLLMSMGLRDTPFSFLGNTEWGFGPFNIPMLCLIVVNVWHMFPFMMVMFLAAMQSVSKDYYEAATVDGLGKIGQFYKITLPLILPVLEITLLLEFIWQFNNFNSSYLLTQGGPLDMTNVLAVKVFQEAFINFKYSTASTISVLMFLVVLVPSIFYIKKRVQNEFKQ</sequence>
<dbReference type="PANTHER" id="PTHR43005:SF1">
    <property type="entry name" value="SPERMIDINE_PUTRESCINE TRANSPORT SYSTEM PERMEASE PROTEIN"/>
    <property type="match status" value="1"/>
</dbReference>
<dbReference type="Gene3D" id="1.10.3720.10">
    <property type="entry name" value="MetI-like"/>
    <property type="match status" value="1"/>
</dbReference>
<dbReference type="InterPro" id="IPR035906">
    <property type="entry name" value="MetI-like_sf"/>
</dbReference>
<proteinExistence type="inferred from homology"/>
<feature type="transmembrane region" description="Helical" evidence="7">
    <location>
        <begin position="289"/>
        <end position="311"/>
    </location>
</feature>
<evidence type="ECO:0000256" key="1">
    <source>
        <dbReference type="ARBA" id="ARBA00004651"/>
    </source>
</evidence>
<dbReference type="EMBL" id="SMRT01000031">
    <property type="protein sequence ID" value="TDF91046.1"/>
    <property type="molecule type" value="Genomic_DNA"/>
</dbReference>
<feature type="transmembrane region" description="Helical" evidence="7">
    <location>
        <begin position="123"/>
        <end position="143"/>
    </location>
</feature>
<evidence type="ECO:0000313" key="9">
    <source>
        <dbReference type="EMBL" id="TDF91046.1"/>
    </source>
</evidence>
<dbReference type="SUPFAM" id="SSF161098">
    <property type="entry name" value="MetI-like"/>
    <property type="match status" value="1"/>
</dbReference>
<comment type="subcellular location">
    <subcellularLocation>
        <location evidence="1 7">Cell membrane</location>
        <topology evidence="1 7">Multi-pass membrane protein</topology>
    </subcellularLocation>
</comment>
<dbReference type="RefSeq" id="WP_133236533.1">
    <property type="nucleotide sequence ID" value="NZ_SMRT01000031.1"/>
</dbReference>
<comment type="similarity">
    <text evidence="7">Belongs to the binding-protein-dependent transport system permease family.</text>
</comment>
<feature type="transmembrane region" description="Helical" evidence="7">
    <location>
        <begin position="233"/>
        <end position="254"/>
    </location>
</feature>
<dbReference type="GO" id="GO:0055085">
    <property type="term" value="P:transmembrane transport"/>
    <property type="evidence" value="ECO:0007669"/>
    <property type="project" value="InterPro"/>
</dbReference>
<keyword evidence="6 7" id="KW-0472">Membrane</keyword>
<keyword evidence="2 7" id="KW-0813">Transport</keyword>
<protein>
    <submittedName>
        <fullName evidence="9">Sugar ABC transporter permease</fullName>
    </submittedName>
</protein>
<feature type="transmembrane region" description="Helical" evidence="7">
    <location>
        <begin position="30"/>
        <end position="51"/>
    </location>
</feature>
<evidence type="ECO:0000256" key="3">
    <source>
        <dbReference type="ARBA" id="ARBA00022475"/>
    </source>
</evidence>
<reference evidence="9 10" key="1">
    <citation type="submission" date="2019-03" db="EMBL/GenBank/DDBJ databases">
        <title>This is whole genome sequence of Paenibacillus sp MS74 strain.</title>
        <authorList>
            <person name="Trinh H.N."/>
        </authorList>
    </citation>
    <scope>NUCLEOTIDE SEQUENCE [LARGE SCALE GENOMIC DNA]</scope>
    <source>
        <strain evidence="9 10">MS74</strain>
    </source>
</reference>
<evidence type="ECO:0000256" key="5">
    <source>
        <dbReference type="ARBA" id="ARBA00022989"/>
    </source>
</evidence>
<name>A0A4R5K810_9BACL</name>
<keyword evidence="5 7" id="KW-1133">Transmembrane helix</keyword>
<organism evidence="9 10">
    <name type="scientific">Paenibacillus piri</name>
    <dbReference type="NCBI Taxonomy" id="2547395"/>
    <lineage>
        <taxon>Bacteria</taxon>
        <taxon>Bacillati</taxon>
        <taxon>Bacillota</taxon>
        <taxon>Bacilli</taxon>
        <taxon>Bacillales</taxon>
        <taxon>Paenibacillaceae</taxon>
        <taxon>Paenibacillus</taxon>
    </lineage>
</organism>
<dbReference type="Pfam" id="PF00528">
    <property type="entry name" value="BPD_transp_1"/>
    <property type="match status" value="1"/>
</dbReference>
<keyword evidence="4 7" id="KW-0812">Transmembrane</keyword>
<dbReference type="PANTHER" id="PTHR43005">
    <property type="entry name" value="BLR7065 PROTEIN"/>
    <property type="match status" value="1"/>
</dbReference>